<protein>
    <submittedName>
        <fullName evidence="1">Uncharacterized protein</fullName>
    </submittedName>
</protein>
<sequence length="113" mass="12329">MEEAVENDLLEFIPRINPYQVVQLDRLDSLTPCLPSLFHQFPLHCLLSLSDSKIFSSSPLTQTSFSSSSLISSPFALSVASFTCDPPGLCIILPSSYLTVSSSFSSLTFCQTS</sequence>
<dbReference type="Proteomes" id="UP001469553">
    <property type="component" value="Unassembled WGS sequence"/>
</dbReference>
<gene>
    <name evidence="1" type="ORF">AMECASPLE_023179</name>
</gene>
<reference evidence="1 2" key="1">
    <citation type="submission" date="2021-06" db="EMBL/GenBank/DDBJ databases">
        <authorList>
            <person name="Palmer J.M."/>
        </authorList>
    </citation>
    <scope>NUCLEOTIDE SEQUENCE [LARGE SCALE GENOMIC DNA]</scope>
    <source>
        <strain evidence="1 2">AS_MEX2019</strain>
        <tissue evidence="1">Muscle</tissue>
    </source>
</reference>
<name>A0ABV0ZPR5_9TELE</name>
<evidence type="ECO:0000313" key="2">
    <source>
        <dbReference type="Proteomes" id="UP001469553"/>
    </source>
</evidence>
<proteinExistence type="predicted"/>
<evidence type="ECO:0000313" key="1">
    <source>
        <dbReference type="EMBL" id="MEQ2307935.1"/>
    </source>
</evidence>
<keyword evidence="2" id="KW-1185">Reference proteome</keyword>
<accession>A0ABV0ZPR5</accession>
<comment type="caution">
    <text evidence="1">The sequence shown here is derived from an EMBL/GenBank/DDBJ whole genome shotgun (WGS) entry which is preliminary data.</text>
</comment>
<dbReference type="EMBL" id="JAHRIP010067949">
    <property type="protein sequence ID" value="MEQ2307935.1"/>
    <property type="molecule type" value="Genomic_DNA"/>
</dbReference>
<organism evidence="1 2">
    <name type="scientific">Ameca splendens</name>
    <dbReference type="NCBI Taxonomy" id="208324"/>
    <lineage>
        <taxon>Eukaryota</taxon>
        <taxon>Metazoa</taxon>
        <taxon>Chordata</taxon>
        <taxon>Craniata</taxon>
        <taxon>Vertebrata</taxon>
        <taxon>Euteleostomi</taxon>
        <taxon>Actinopterygii</taxon>
        <taxon>Neopterygii</taxon>
        <taxon>Teleostei</taxon>
        <taxon>Neoteleostei</taxon>
        <taxon>Acanthomorphata</taxon>
        <taxon>Ovalentaria</taxon>
        <taxon>Atherinomorphae</taxon>
        <taxon>Cyprinodontiformes</taxon>
        <taxon>Goodeidae</taxon>
        <taxon>Ameca</taxon>
    </lineage>
</organism>